<accession>A0A1H6VYV2</accession>
<proteinExistence type="predicted"/>
<accession>A0A2H4Q1H6</accession>
<dbReference type="Proteomes" id="UP000198888">
    <property type="component" value="Unassembled WGS sequence"/>
</dbReference>
<keyword evidence="4" id="KW-0106">Calcium</keyword>
<keyword evidence="2" id="KW-0964">Secreted</keyword>
<dbReference type="EMBL" id="FNYR01000021">
    <property type="protein sequence ID" value="SEJ09861.1"/>
    <property type="molecule type" value="Genomic_DNA"/>
</dbReference>
<sequence>MFLVLFFIGLVGIVYLFVSTGGVLADTDTDGDGLSNATETALGTDPIVVDEF</sequence>
<gene>
    <name evidence="5" type="ORF">SAMN05444271_1219</name>
</gene>
<dbReference type="AlphaFoldDB" id="A0A1H6VYV2"/>
<protein>
    <submittedName>
        <fullName evidence="5">Uncharacterized protein</fullName>
    </submittedName>
</protein>
<reference evidence="5 6" key="1">
    <citation type="submission" date="2016-10" db="EMBL/GenBank/DDBJ databases">
        <authorList>
            <person name="de Groot N.N."/>
        </authorList>
    </citation>
    <scope>NUCLEOTIDE SEQUENCE [LARGE SCALE GENOMIC DNA]</scope>
    <source>
        <strain evidence="5 6">DSM 22187</strain>
    </source>
</reference>
<evidence type="ECO:0000256" key="1">
    <source>
        <dbReference type="ARBA" id="ARBA00004613"/>
    </source>
</evidence>
<evidence type="ECO:0000313" key="6">
    <source>
        <dbReference type="Proteomes" id="UP000198888"/>
    </source>
</evidence>
<evidence type="ECO:0000256" key="2">
    <source>
        <dbReference type="ARBA" id="ARBA00022525"/>
    </source>
</evidence>
<dbReference type="InterPro" id="IPR059100">
    <property type="entry name" value="TSP3_bac"/>
</dbReference>
<dbReference type="Pfam" id="PF18884">
    <property type="entry name" value="TSP3_bac"/>
    <property type="match status" value="1"/>
</dbReference>
<evidence type="ECO:0000313" key="5">
    <source>
        <dbReference type="EMBL" id="SEJ09861.1"/>
    </source>
</evidence>
<organism evidence="5 6">
    <name type="scientific">Halohasta litchfieldiae</name>
    <dbReference type="NCBI Taxonomy" id="1073996"/>
    <lineage>
        <taxon>Archaea</taxon>
        <taxon>Methanobacteriati</taxon>
        <taxon>Methanobacteriota</taxon>
        <taxon>Stenosarchaea group</taxon>
        <taxon>Halobacteria</taxon>
        <taxon>Halobacteriales</taxon>
        <taxon>Haloferacaceae</taxon>
        <taxon>Halohasta</taxon>
    </lineage>
</organism>
<keyword evidence="3" id="KW-0732">Signal</keyword>
<comment type="subcellular location">
    <subcellularLocation>
        <location evidence="1">Secreted</location>
    </subcellularLocation>
</comment>
<name>A0A1H6VYV2_9EURY</name>
<evidence type="ECO:0000256" key="3">
    <source>
        <dbReference type="ARBA" id="ARBA00022729"/>
    </source>
</evidence>
<evidence type="ECO:0000256" key="4">
    <source>
        <dbReference type="ARBA" id="ARBA00022837"/>
    </source>
</evidence>
<dbReference type="KEGG" id="hae:halTADL_1406"/>
<keyword evidence="6" id="KW-1185">Reference proteome</keyword>